<dbReference type="SUPFAM" id="SSF49329">
    <property type="entry name" value="Cu,Zn superoxide dismutase-like"/>
    <property type="match status" value="1"/>
</dbReference>
<dbReference type="OrthoDB" id="5431326at2"/>
<protein>
    <submittedName>
        <fullName evidence="4">Superoxide dismutase (Cu-Zn)</fullName>
        <ecNumber evidence="4">1.15.1.1</ecNumber>
    </submittedName>
</protein>
<evidence type="ECO:0000313" key="4">
    <source>
        <dbReference type="EMBL" id="ASM71044.1"/>
    </source>
</evidence>
<dbReference type="GO" id="GO:0004784">
    <property type="term" value="F:superoxide dismutase activity"/>
    <property type="evidence" value="ECO:0007669"/>
    <property type="project" value="UniProtKB-EC"/>
</dbReference>
<evidence type="ECO:0000256" key="1">
    <source>
        <dbReference type="ARBA" id="ARBA00010457"/>
    </source>
</evidence>
<feature type="domain" description="Superoxide dismutase copper/zinc binding" evidence="3">
    <location>
        <begin position="41"/>
        <end position="169"/>
    </location>
</feature>
<name>A0A221JWC7_9RHOB</name>
<evidence type="ECO:0000313" key="5">
    <source>
        <dbReference type="Proteomes" id="UP000199754"/>
    </source>
</evidence>
<dbReference type="GO" id="GO:0005507">
    <property type="term" value="F:copper ion binding"/>
    <property type="evidence" value="ECO:0007669"/>
    <property type="project" value="InterPro"/>
</dbReference>
<dbReference type="RefSeq" id="WP_089419153.1">
    <property type="nucleotide sequence ID" value="NZ_CP022415.1"/>
</dbReference>
<evidence type="ECO:0000256" key="2">
    <source>
        <dbReference type="SAM" id="SignalP"/>
    </source>
</evidence>
<dbReference type="InterPro" id="IPR036423">
    <property type="entry name" value="SOD-like_Cu/Zn_dom_sf"/>
</dbReference>
<gene>
    <name evidence="4" type="primary">sodC</name>
    <name evidence="4" type="ORF">SULPSESMR1_00206</name>
</gene>
<dbReference type="Pfam" id="PF00080">
    <property type="entry name" value="Sod_Cu"/>
    <property type="match status" value="1"/>
</dbReference>
<dbReference type="KEGG" id="spse:SULPSESMR1_00206"/>
<reference evidence="4 5" key="1">
    <citation type="submission" date="2017-07" db="EMBL/GenBank/DDBJ databases">
        <title>Genome Sequence of Sulfitobacter pseudonitzschiae Strain SMR1 Isolated from a culture of the Diatom Skeletonema marinoi.</title>
        <authorList>
            <person name="Topel M."/>
            <person name="Pinder M.I.M."/>
            <person name="Johansson O.N."/>
            <person name="Kourtchenko O."/>
            <person name="Godhe A."/>
            <person name="Clarke A.K."/>
        </authorList>
    </citation>
    <scope>NUCLEOTIDE SEQUENCE [LARGE SCALE GENOMIC DNA]</scope>
    <source>
        <strain evidence="4 5">SMR1</strain>
    </source>
</reference>
<dbReference type="AlphaFoldDB" id="A0A221JWC7"/>
<accession>A0A221JWC7</accession>
<dbReference type="Gene3D" id="2.60.40.200">
    <property type="entry name" value="Superoxide dismutase, copper/zinc binding domain"/>
    <property type="match status" value="1"/>
</dbReference>
<dbReference type="EMBL" id="CP022415">
    <property type="protein sequence ID" value="ASM71044.1"/>
    <property type="molecule type" value="Genomic_DNA"/>
</dbReference>
<dbReference type="EC" id="1.15.1.1" evidence="4"/>
<feature type="signal peptide" evidence="2">
    <location>
        <begin position="1"/>
        <end position="22"/>
    </location>
</feature>
<dbReference type="CDD" id="cd00305">
    <property type="entry name" value="Cu-Zn_Superoxide_Dismutase"/>
    <property type="match status" value="1"/>
</dbReference>
<proteinExistence type="inferred from homology"/>
<organism evidence="4 5">
    <name type="scientific">Pseudosulfitobacter pseudonitzschiae</name>
    <dbReference type="NCBI Taxonomy" id="1402135"/>
    <lineage>
        <taxon>Bacteria</taxon>
        <taxon>Pseudomonadati</taxon>
        <taxon>Pseudomonadota</taxon>
        <taxon>Alphaproteobacteria</taxon>
        <taxon>Rhodobacterales</taxon>
        <taxon>Roseobacteraceae</taxon>
        <taxon>Pseudosulfitobacter</taxon>
    </lineage>
</organism>
<keyword evidence="2" id="KW-0732">Signal</keyword>
<evidence type="ECO:0000259" key="3">
    <source>
        <dbReference type="Pfam" id="PF00080"/>
    </source>
</evidence>
<comment type="similarity">
    <text evidence="1">Belongs to the Cu-Zn superoxide dismutase family.</text>
</comment>
<feature type="chain" id="PRO_5013166284" evidence="2">
    <location>
        <begin position="23"/>
        <end position="174"/>
    </location>
</feature>
<dbReference type="InterPro" id="IPR001424">
    <property type="entry name" value="SOD_Cu_Zn_dom"/>
</dbReference>
<dbReference type="Proteomes" id="UP000199754">
    <property type="component" value="Chromosome"/>
</dbReference>
<dbReference type="InterPro" id="IPR024134">
    <property type="entry name" value="SOD_Cu/Zn_/chaperone"/>
</dbReference>
<keyword evidence="4" id="KW-0560">Oxidoreductase</keyword>
<keyword evidence="5" id="KW-1185">Reference proteome</keyword>
<dbReference type="STRING" id="1402135.SAMN05444149_102191"/>
<dbReference type="PANTHER" id="PTHR10003">
    <property type="entry name" value="SUPEROXIDE DISMUTASE CU-ZN -RELATED"/>
    <property type="match status" value="1"/>
</dbReference>
<sequence length="174" mass="17694">MKLTKTMLASALCLPMALPAFAEGHMTPAATAEVNGAEADVSGTVTLNRTASGMTLVQIDLTGVPEGVHGVHLHETGDCSADDFTLAGGHISGTQTHGVLSENGPHPGDMPNMTVGADGILKADVFLDLLDLETMIMDEDGAAFIVHSGADDYTSQPSGDAGSRIACGTFAPAS</sequence>